<sequence length="103" mass="11011">MQVGVSCTVRPIGHRRPPGEDRRDRGGEAGVRGAGQQPLQLHAVGGDHQVLRAQQRRVGGPPGDQAGGRREVRPPQRTADTSRGSHQVQIRVDDAPGLPGHQL</sequence>
<feature type="region of interest" description="Disordered" evidence="1">
    <location>
        <begin position="54"/>
        <end position="103"/>
    </location>
</feature>
<proteinExistence type="predicted"/>
<evidence type="ECO:0000313" key="3">
    <source>
        <dbReference type="Proteomes" id="UP001140949"/>
    </source>
</evidence>
<protein>
    <submittedName>
        <fullName evidence="2">TPD1 protein-like protein 1-like</fullName>
    </submittedName>
</protein>
<reference evidence="2" key="2">
    <citation type="submission" date="2023-04" db="EMBL/GenBank/DDBJ databases">
        <authorList>
            <person name="Bruccoleri R.E."/>
            <person name="Oakeley E.J."/>
            <person name="Faust A.-M."/>
            <person name="Dessus-Babus S."/>
            <person name="Altorfer M."/>
            <person name="Burckhardt D."/>
            <person name="Oertli M."/>
            <person name="Naumann U."/>
            <person name="Petersen F."/>
            <person name="Wong J."/>
        </authorList>
    </citation>
    <scope>NUCLEOTIDE SEQUENCE</scope>
    <source>
        <strain evidence="2">GSM-AAB239-AS_SAM_17_03QT</strain>
        <tissue evidence="2">Leaf</tissue>
    </source>
</reference>
<comment type="caution">
    <text evidence="2">The sequence shown here is derived from an EMBL/GenBank/DDBJ whole genome shotgun (WGS) entry which is preliminary data.</text>
</comment>
<feature type="compositionally biased region" description="Polar residues" evidence="1">
    <location>
        <begin position="78"/>
        <end position="88"/>
    </location>
</feature>
<dbReference type="EMBL" id="JANAVB010011399">
    <property type="protein sequence ID" value="KAJ6837302.1"/>
    <property type="molecule type" value="Genomic_DNA"/>
</dbReference>
<accession>A0AAX6H9A0</accession>
<evidence type="ECO:0000313" key="2">
    <source>
        <dbReference type="EMBL" id="KAJ6837302.1"/>
    </source>
</evidence>
<name>A0AAX6H9A0_IRIPA</name>
<reference evidence="2" key="1">
    <citation type="journal article" date="2023" name="GigaByte">
        <title>Genome assembly of the bearded iris, Iris pallida Lam.</title>
        <authorList>
            <person name="Bruccoleri R.E."/>
            <person name="Oakeley E.J."/>
            <person name="Faust A.M.E."/>
            <person name="Altorfer M."/>
            <person name="Dessus-Babus S."/>
            <person name="Burckhardt D."/>
            <person name="Oertli M."/>
            <person name="Naumann U."/>
            <person name="Petersen F."/>
            <person name="Wong J."/>
        </authorList>
    </citation>
    <scope>NUCLEOTIDE SEQUENCE</scope>
    <source>
        <strain evidence="2">GSM-AAB239-AS_SAM_17_03QT</strain>
    </source>
</reference>
<organism evidence="2 3">
    <name type="scientific">Iris pallida</name>
    <name type="common">Sweet iris</name>
    <dbReference type="NCBI Taxonomy" id="29817"/>
    <lineage>
        <taxon>Eukaryota</taxon>
        <taxon>Viridiplantae</taxon>
        <taxon>Streptophyta</taxon>
        <taxon>Embryophyta</taxon>
        <taxon>Tracheophyta</taxon>
        <taxon>Spermatophyta</taxon>
        <taxon>Magnoliopsida</taxon>
        <taxon>Liliopsida</taxon>
        <taxon>Asparagales</taxon>
        <taxon>Iridaceae</taxon>
        <taxon>Iridoideae</taxon>
        <taxon>Irideae</taxon>
        <taxon>Iris</taxon>
    </lineage>
</organism>
<dbReference type="AlphaFoldDB" id="A0AAX6H9A0"/>
<keyword evidence="3" id="KW-1185">Reference proteome</keyword>
<feature type="region of interest" description="Disordered" evidence="1">
    <location>
        <begin position="1"/>
        <end position="40"/>
    </location>
</feature>
<gene>
    <name evidence="2" type="ORF">M6B38_122175</name>
</gene>
<evidence type="ECO:0000256" key="1">
    <source>
        <dbReference type="SAM" id="MobiDB-lite"/>
    </source>
</evidence>
<feature type="compositionally biased region" description="Basic and acidic residues" evidence="1">
    <location>
        <begin position="17"/>
        <end position="27"/>
    </location>
</feature>
<dbReference type="Proteomes" id="UP001140949">
    <property type="component" value="Unassembled WGS sequence"/>
</dbReference>